<dbReference type="CDD" id="cd06171">
    <property type="entry name" value="Sigma70_r4"/>
    <property type="match status" value="1"/>
</dbReference>
<name>A0ABW4LY71_9BACI</name>
<keyword evidence="3" id="KW-0731">Sigma factor</keyword>
<feature type="domain" description="RNA polymerase sigma factor 70 region 4 type 2" evidence="6">
    <location>
        <begin position="110"/>
        <end position="160"/>
    </location>
</feature>
<keyword evidence="8" id="KW-1185">Reference proteome</keyword>
<evidence type="ECO:0000313" key="7">
    <source>
        <dbReference type="EMBL" id="MFD1739493.1"/>
    </source>
</evidence>
<dbReference type="InterPro" id="IPR007627">
    <property type="entry name" value="RNA_pol_sigma70_r2"/>
</dbReference>
<protein>
    <submittedName>
        <fullName evidence="7">RNA polymerase sigma factor</fullName>
    </submittedName>
</protein>
<dbReference type="EMBL" id="JBHUEM010000055">
    <property type="protein sequence ID" value="MFD1739493.1"/>
    <property type="molecule type" value="Genomic_DNA"/>
</dbReference>
<dbReference type="InterPro" id="IPR036388">
    <property type="entry name" value="WH-like_DNA-bd_sf"/>
</dbReference>
<sequence>MDNDFFRKVRKRDEQAFIDMMKVYKPAIYYTALTYFKNSDQATEAVQEVTFRAYKNIHKVKKEVAIRAWLTKITINYCLDEIKKRNRFVHSDQPVEFIQTSEDPTTSLFITEAIQTLSPKYQTVVILKYQQDMTLTDIATSLNLPLGTVKTYLNRALKELRGFAEKGGLIPDDY</sequence>
<evidence type="ECO:0000256" key="2">
    <source>
        <dbReference type="ARBA" id="ARBA00023015"/>
    </source>
</evidence>
<dbReference type="Pfam" id="PF08281">
    <property type="entry name" value="Sigma70_r4_2"/>
    <property type="match status" value="1"/>
</dbReference>
<dbReference type="SUPFAM" id="SSF88659">
    <property type="entry name" value="Sigma3 and sigma4 domains of RNA polymerase sigma factors"/>
    <property type="match status" value="1"/>
</dbReference>
<dbReference type="Pfam" id="PF04542">
    <property type="entry name" value="Sigma70_r2"/>
    <property type="match status" value="1"/>
</dbReference>
<dbReference type="RefSeq" id="WP_377930733.1">
    <property type="nucleotide sequence ID" value="NZ_JBHUEM010000055.1"/>
</dbReference>
<gene>
    <name evidence="7" type="ORF">ACFSCX_23715</name>
</gene>
<evidence type="ECO:0000256" key="1">
    <source>
        <dbReference type="ARBA" id="ARBA00010641"/>
    </source>
</evidence>
<reference evidence="8" key="1">
    <citation type="journal article" date="2019" name="Int. J. Syst. Evol. Microbiol.">
        <title>The Global Catalogue of Microorganisms (GCM) 10K type strain sequencing project: providing services to taxonomists for standard genome sequencing and annotation.</title>
        <authorList>
            <consortium name="The Broad Institute Genomics Platform"/>
            <consortium name="The Broad Institute Genome Sequencing Center for Infectious Disease"/>
            <person name="Wu L."/>
            <person name="Ma J."/>
        </authorList>
    </citation>
    <scope>NUCLEOTIDE SEQUENCE [LARGE SCALE GENOMIC DNA]</scope>
    <source>
        <strain evidence="8">CCUG 49339</strain>
    </source>
</reference>
<dbReference type="PANTHER" id="PTHR43133">
    <property type="entry name" value="RNA POLYMERASE ECF-TYPE SIGMA FACTO"/>
    <property type="match status" value="1"/>
</dbReference>
<evidence type="ECO:0000259" key="5">
    <source>
        <dbReference type="Pfam" id="PF04542"/>
    </source>
</evidence>
<dbReference type="InterPro" id="IPR013249">
    <property type="entry name" value="RNA_pol_sigma70_r4_t2"/>
</dbReference>
<dbReference type="InterPro" id="IPR014284">
    <property type="entry name" value="RNA_pol_sigma-70_dom"/>
</dbReference>
<accession>A0ABW4LY71</accession>
<dbReference type="InterPro" id="IPR039425">
    <property type="entry name" value="RNA_pol_sigma-70-like"/>
</dbReference>
<proteinExistence type="inferred from homology"/>
<dbReference type="Gene3D" id="1.10.10.10">
    <property type="entry name" value="Winged helix-like DNA-binding domain superfamily/Winged helix DNA-binding domain"/>
    <property type="match status" value="1"/>
</dbReference>
<evidence type="ECO:0000313" key="8">
    <source>
        <dbReference type="Proteomes" id="UP001597214"/>
    </source>
</evidence>
<evidence type="ECO:0000259" key="6">
    <source>
        <dbReference type="Pfam" id="PF08281"/>
    </source>
</evidence>
<comment type="caution">
    <text evidence="7">The sequence shown here is derived from an EMBL/GenBank/DDBJ whole genome shotgun (WGS) entry which is preliminary data.</text>
</comment>
<organism evidence="7 8">
    <name type="scientific">Bacillus salitolerans</name>
    <dbReference type="NCBI Taxonomy" id="1437434"/>
    <lineage>
        <taxon>Bacteria</taxon>
        <taxon>Bacillati</taxon>
        <taxon>Bacillota</taxon>
        <taxon>Bacilli</taxon>
        <taxon>Bacillales</taxon>
        <taxon>Bacillaceae</taxon>
        <taxon>Bacillus</taxon>
    </lineage>
</organism>
<keyword evidence="4" id="KW-0804">Transcription</keyword>
<dbReference type="InterPro" id="IPR013324">
    <property type="entry name" value="RNA_pol_sigma_r3/r4-like"/>
</dbReference>
<dbReference type="NCBIfam" id="TIGR02937">
    <property type="entry name" value="sigma70-ECF"/>
    <property type="match status" value="1"/>
</dbReference>
<feature type="domain" description="RNA polymerase sigma-70 region 2" evidence="5">
    <location>
        <begin position="22"/>
        <end position="87"/>
    </location>
</feature>
<dbReference type="PANTHER" id="PTHR43133:SF51">
    <property type="entry name" value="RNA POLYMERASE SIGMA FACTOR"/>
    <property type="match status" value="1"/>
</dbReference>
<evidence type="ECO:0000256" key="4">
    <source>
        <dbReference type="ARBA" id="ARBA00023163"/>
    </source>
</evidence>
<dbReference type="SUPFAM" id="SSF88946">
    <property type="entry name" value="Sigma2 domain of RNA polymerase sigma factors"/>
    <property type="match status" value="1"/>
</dbReference>
<dbReference type="Gene3D" id="1.10.1740.10">
    <property type="match status" value="1"/>
</dbReference>
<dbReference type="Proteomes" id="UP001597214">
    <property type="component" value="Unassembled WGS sequence"/>
</dbReference>
<comment type="similarity">
    <text evidence="1">Belongs to the sigma-70 factor family. ECF subfamily.</text>
</comment>
<dbReference type="InterPro" id="IPR013325">
    <property type="entry name" value="RNA_pol_sigma_r2"/>
</dbReference>
<evidence type="ECO:0000256" key="3">
    <source>
        <dbReference type="ARBA" id="ARBA00023082"/>
    </source>
</evidence>
<keyword evidence="2" id="KW-0805">Transcription regulation</keyword>